<evidence type="ECO:0000313" key="4">
    <source>
        <dbReference type="Proteomes" id="UP000286415"/>
    </source>
</evidence>
<reference evidence="3 4" key="2">
    <citation type="journal article" date="2021" name="Genomics">
        <title>High-quality reference genome for Clonorchis sinensis.</title>
        <authorList>
            <person name="Young N.D."/>
            <person name="Stroehlein A.J."/>
            <person name="Kinkar L."/>
            <person name="Wang T."/>
            <person name="Sohn W.M."/>
            <person name="Chang B.C.H."/>
            <person name="Kaur P."/>
            <person name="Weisz D."/>
            <person name="Dudchenko O."/>
            <person name="Aiden E.L."/>
            <person name="Korhonen P.K."/>
            <person name="Gasser R.B."/>
        </authorList>
    </citation>
    <scope>NUCLEOTIDE SEQUENCE [LARGE SCALE GENOMIC DNA]</scope>
    <source>
        <strain evidence="3">Cs-k2</strain>
    </source>
</reference>
<comment type="caution">
    <text evidence="3">The sequence shown here is derived from an EMBL/GenBank/DDBJ whole genome shotgun (WGS) entry which is preliminary data.</text>
</comment>
<dbReference type="Proteomes" id="UP000286415">
    <property type="component" value="Unassembled WGS sequence"/>
</dbReference>
<reference evidence="3 4" key="1">
    <citation type="journal article" date="2018" name="Biotechnol. Adv.">
        <title>Improved genomic resources and new bioinformatic workflow for the carcinogenic parasite Clonorchis sinensis: Biotechnological implications.</title>
        <authorList>
            <person name="Wang D."/>
            <person name="Korhonen P.K."/>
            <person name="Gasser R.B."/>
            <person name="Young N.D."/>
        </authorList>
    </citation>
    <scope>NUCLEOTIDE SEQUENCE [LARGE SCALE GENOMIC DNA]</scope>
    <source>
        <strain evidence="3">Cs-k2</strain>
    </source>
</reference>
<organism evidence="3 4">
    <name type="scientific">Clonorchis sinensis</name>
    <name type="common">Chinese liver fluke</name>
    <dbReference type="NCBI Taxonomy" id="79923"/>
    <lineage>
        <taxon>Eukaryota</taxon>
        <taxon>Metazoa</taxon>
        <taxon>Spiralia</taxon>
        <taxon>Lophotrochozoa</taxon>
        <taxon>Platyhelminthes</taxon>
        <taxon>Trematoda</taxon>
        <taxon>Digenea</taxon>
        <taxon>Opisthorchiida</taxon>
        <taxon>Opisthorchiata</taxon>
        <taxon>Opisthorchiidae</taxon>
        <taxon>Clonorchis</taxon>
    </lineage>
</organism>
<feature type="compositionally biased region" description="Polar residues" evidence="1">
    <location>
        <begin position="71"/>
        <end position="80"/>
    </location>
</feature>
<name>A0A8T1MDC8_CLOSI</name>
<feature type="region of interest" description="Disordered" evidence="1">
    <location>
        <begin position="50"/>
        <end position="80"/>
    </location>
</feature>
<dbReference type="AlphaFoldDB" id="A0A8T1MDC8"/>
<keyword evidence="2" id="KW-0812">Transmembrane</keyword>
<keyword evidence="4" id="KW-1185">Reference proteome</keyword>
<gene>
    <name evidence="3" type="ORF">CSKR_200498</name>
</gene>
<keyword evidence="2" id="KW-1133">Transmembrane helix</keyword>
<accession>A0A8T1MDC8</accession>
<feature type="transmembrane region" description="Helical" evidence="2">
    <location>
        <begin position="16"/>
        <end position="38"/>
    </location>
</feature>
<keyword evidence="2" id="KW-0472">Membrane</keyword>
<protein>
    <submittedName>
        <fullName evidence="3">Uncharacterized protein</fullName>
    </submittedName>
</protein>
<proteinExistence type="predicted"/>
<evidence type="ECO:0000313" key="3">
    <source>
        <dbReference type="EMBL" id="KAG5447384.1"/>
    </source>
</evidence>
<evidence type="ECO:0000256" key="2">
    <source>
        <dbReference type="SAM" id="Phobius"/>
    </source>
</evidence>
<dbReference type="EMBL" id="NIRI02000042">
    <property type="protein sequence ID" value="KAG5447384.1"/>
    <property type="molecule type" value="Genomic_DNA"/>
</dbReference>
<evidence type="ECO:0000256" key="1">
    <source>
        <dbReference type="SAM" id="MobiDB-lite"/>
    </source>
</evidence>
<sequence length="80" mass="8978">MEEKVWWGSSALPFKALLFLAVVAGLILLCVPLLLVLLNPKRFGCRECRKTKETESDSDSESSCPEETQKENPITNPKEI</sequence>